<dbReference type="Proteomes" id="UP000548326">
    <property type="component" value="Unassembled WGS sequence"/>
</dbReference>
<dbReference type="PROSITE" id="PS51257">
    <property type="entry name" value="PROKAR_LIPOPROTEIN"/>
    <property type="match status" value="1"/>
</dbReference>
<dbReference type="EMBL" id="JACHCB010000009">
    <property type="protein sequence ID" value="MBB6110787.1"/>
    <property type="molecule type" value="Genomic_DNA"/>
</dbReference>
<dbReference type="InterPro" id="IPR003715">
    <property type="entry name" value="Poly_export_N"/>
</dbReference>
<dbReference type="GO" id="GO:0015159">
    <property type="term" value="F:polysaccharide transmembrane transporter activity"/>
    <property type="evidence" value="ECO:0007669"/>
    <property type="project" value="InterPro"/>
</dbReference>
<evidence type="ECO:0000256" key="1">
    <source>
        <dbReference type="ARBA" id="ARBA00022729"/>
    </source>
</evidence>
<evidence type="ECO:0000313" key="7">
    <source>
        <dbReference type="Proteomes" id="UP000541583"/>
    </source>
</evidence>
<evidence type="ECO:0000259" key="4">
    <source>
        <dbReference type="Pfam" id="PF10531"/>
    </source>
</evidence>
<dbReference type="RefSeq" id="WP_076374908.1">
    <property type="nucleotide sequence ID" value="NZ_FTMG01000009.1"/>
</dbReference>
<sequence>MIKNSFLKIFLAIVSVILISSCSNEKKLVYFQKTKGFTDTLDLAKVYIPKIQPGDILSIYVNSLNPEASSFFNPYSVSASSGGTSSASSGSAVLSQSAAPGYLVNSSGVIQLPLIGNLKISGLSTTQASDTIKVLVSKYLKEPTVNVRFLNYRISVLGEVAKPSIYTIPNEMITLPEALSLAGDLTVFARRDSITIVRDMNGKKVFGNVDLRGRDVFNSPYYYLHANDVIYVKTGKAKAQSIDRTYQVIPIVVSLLTLILYIVRR</sequence>
<protein>
    <submittedName>
        <fullName evidence="6">Polysaccharide export outer membrane protein</fullName>
    </submittedName>
</protein>
<gene>
    <name evidence="6" type="ORF">HDF22_002280</name>
    <name evidence="5" type="ORF">HDF23_003548</name>
</gene>
<dbReference type="InterPro" id="IPR019554">
    <property type="entry name" value="Soluble_ligand-bd"/>
</dbReference>
<accession>A0A1N7CJ83</accession>
<dbReference type="AlphaFoldDB" id="A0A1N7CJ83"/>
<dbReference type="Pfam" id="PF10531">
    <property type="entry name" value="SLBB"/>
    <property type="match status" value="1"/>
</dbReference>
<dbReference type="PANTHER" id="PTHR33619">
    <property type="entry name" value="POLYSACCHARIDE EXPORT PROTEIN GFCE-RELATED"/>
    <property type="match status" value="1"/>
</dbReference>
<evidence type="ECO:0000256" key="2">
    <source>
        <dbReference type="SAM" id="Phobius"/>
    </source>
</evidence>
<organism evidence="6 8">
    <name type="scientific">Mucilaginibacter lappiensis</name>
    <dbReference type="NCBI Taxonomy" id="354630"/>
    <lineage>
        <taxon>Bacteria</taxon>
        <taxon>Pseudomonadati</taxon>
        <taxon>Bacteroidota</taxon>
        <taxon>Sphingobacteriia</taxon>
        <taxon>Sphingobacteriales</taxon>
        <taxon>Sphingobacteriaceae</taxon>
        <taxon>Mucilaginibacter</taxon>
    </lineage>
</organism>
<name>A0A1N7CJ83_9SPHI</name>
<keyword evidence="2" id="KW-1133">Transmembrane helix</keyword>
<dbReference type="PANTHER" id="PTHR33619:SF3">
    <property type="entry name" value="POLYSACCHARIDE EXPORT PROTEIN GFCE-RELATED"/>
    <property type="match status" value="1"/>
</dbReference>
<feature type="transmembrane region" description="Helical" evidence="2">
    <location>
        <begin position="246"/>
        <end position="263"/>
    </location>
</feature>
<comment type="caution">
    <text evidence="6">The sequence shown here is derived from an EMBL/GenBank/DDBJ whole genome shotgun (WGS) entry which is preliminary data.</text>
</comment>
<feature type="domain" description="Polysaccharide export protein N-terminal" evidence="3">
    <location>
        <begin position="50"/>
        <end position="149"/>
    </location>
</feature>
<dbReference type="EMBL" id="JACHCA010000005">
    <property type="protein sequence ID" value="MBB6128167.1"/>
    <property type="molecule type" value="Genomic_DNA"/>
</dbReference>
<feature type="domain" description="Soluble ligand binding" evidence="4">
    <location>
        <begin position="154"/>
        <end position="205"/>
    </location>
</feature>
<keyword evidence="7" id="KW-1185">Reference proteome</keyword>
<dbReference type="Gene3D" id="3.30.1950.10">
    <property type="entry name" value="wza like domain"/>
    <property type="match status" value="1"/>
</dbReference>
<dbReference type="OrthoDB" id="662756at2"/>
<dbReference type="InterPro" id="IPR049712">
    <property type="entry name" value="Poly_export"/>
</dbReference>
<evidence type="ECO:0000313" key="5">
    <source>
        <dbReference type="EMBL" id="MBB6110787.1"/>
    </source>
</evidence>
<keyword evidence="1" id="KW-0732">Signal</keyword>
<dbReference type="Proteomes" id="UP000541583">
    <property type="component" value="Unassembled WGS sequence"/>
</dbReference>
<evidence type="ECO:0000313" key="8">
    <source>
        <dbReference type="Proteomes" id="UP000548326"/>
    </source>
</evidence>
<dbReference type="Pfam" id="PF02563">
    <property type="entry name" value="Poly_export"/>
    <property type="match status" value="1"/>
</dbReference>
<keyword evidence="2" id="KW-0472">Membrane</keyword>
<reference evidence="7 8" key="1">
    <citation type="submission" date="2020-08" db="EMBL/GenBank/DDBJ databases">
        <title>Genomic Encyclopedia of Type Strains, Phase IV (KMG-V): Genome sequencing to study the core and pangenomes of soil and plant-associated prokaryotes.</title>
        <authorList>
            <person name="Whitman W."/>
        </authorList>
    </citation>
    <scope>NUCLEOTIDE SEQUENCE [LARGE SCALE GENOMIC DNA]</scope>
    <source>
        <strain evidence="5 7">ANJLi2</strain>
        <strain evidence="6 8">MP601</strain>
    </source>
</reference>
<proteinExistence type="predicted"/>
<dbReference type="STRING" id="354630.SAMN05421821_109203"/>
<evidence type="ECO:0000259" key="3">
    <source>
        <dbReference type="Pfam" id="PF02563"/>
    </source>
</evidence>
<evidence type="ECO:0000313" key="6">
    <source>
        <dbReference type="EMBL" id="MBB6128167.1"/>
    </source>
</evidence>
<keyword evidence="2" id="KW-0812">Transmembrane</keyword>